<dbReference type="SMART" id="SM00267">
    <property type="entry name" value="GGDEF"/>
    <property type="match status" value="1"/>
</dbReference>
<protein>
    <submittedName>
        <fullName evidence="3">Diguanylate cyclase/phosphodiesterase</fullName>
    </submittedName>
</protein>
<dbReference type="InterPro" id="IPR043128">
    <property type="entry name" value="Rev_trsase/Diguanyl_cyclase"/>
</dbReference>
<keyword evidence="4" id="KW-1185">Reference proteome</keyword>
<dbReference type="NCBIfam" id="TIGR00254">
    <property type="entry name" value="GGDEF"/>
    <property type="match status" value="1"/>
</dbReference>
<dbReference type="Pfam" id="PF00989">
    <property type="entry name" value="PAS"/>
    <property type="match status" value="1"/>
</dbReference>
<dbReference type="STRING" id="476157.GCA_001663155_01470"/>
<dbReference type="PANTHER" id="PTHR44757:SF2">
    <property type="entry name" value="BIOFILM ARCHITECTURE MAINTENANCE PROTEIN MBAA"/>
    <property type="match status" value="1"/>
</dbReference>
<dbReference type="InterPro" id="IPR000014">
    <property type="entry name" value="PAS"/>
</dbReference>
<dbReference type="InterPro" id="IPR001633">
    <property type="entry name" value="EAL_dom"/>
</dbReference>
<dbReference type="InterPro" id="IPR035919">
    <property type="entry name" value="EAL_sf"/>
</dbReference>
<dbReference type="CDD" id="cd01948">
    <property type="entry name" value="EAL"/>
    <property type="match status" value="1"/>
</dbReference>
<dbReference type="SUPFAM" id="SSF141371">
    <property type="entry name" value="PilZ domain-like"/>
    <property type="match status" value="1"/>
</dbReference>
<comment type="caution">
    <text evidence="3">The sequence shown here is derived from an EMBL/GenBank/DDBJ whole genome shotgun (WGS) entry which is preliminary data.</text>
</comment>
<dbReference type="InterPro" id="IPR013767">
    <property type="entry name" value="PAS_fold"/>
</dbReference>
<feature type="domain" description="EAL" evidence="1">
    <location>
        <begin position="325"/>
        <end position="576"/>
    </location>
</feature>
<dbReference type="Gene3D" id="3.30.70.270">
    <property type="match status" value="1"/>
</dbReference>
<dbReference type="InterPro" id="IPR052155">
    <property type="entry name" value="Biofilm_reg_signaling"/>
</dbReference>
<dbReference type="NCBIfam" id="TIGR00229">
    <property type="entry name" value="sensory_box"/>
    <property type="match status" value="1"/>
</dbReference>
<feature type="domain" description="GGDEF" evidence="2">
    <location>
        <begin position="183"/>
        <end position="316"/>
    </location>
</feature>
<organism evidence="3 4">
    <name type="scientific">Altererythrobacter ishigakiensis</name>
    <dbReference type="NCBI Taxonomy" id="476157"/>
    <lineage>
        <taxon>Bacteria</taxon>
        <taxon>Pseudomonadati</taxon>
        <taxon>Pseudomonadota</taxon>
        <taxon>Alphaproteobacteria</taxon>
        <taxon>Sphingomonadales</taxon>
        <taxon>Erythrobacteraceae</taxon>
        <taxon>Altererythrobacter</taxon>
    </lineage>
</organism>
<dbReference type="PROSITE" id="PS50887">
    <property type="entry name" value="GGDEF"/>
    <property type="match status" value="1"/>
</dbReference>
<gene>
    <name evidence="3" type="ORF">JN10_1886</name>
</gene>
<evidence type="ECO:0000313" key="3">
    <source>
        <dbReference type="EMBL" id="TWJ10226.1"/>
    </source>
</evidence>
<dbReference type="InterPro" id="IPR035965">
    <property type="entry name" value="PAS-like_dom_sf"/>
</dbReference>
<dbReference type="Gene3D" id="3.30.450.20">
    <property type="entry name" value="PAS domain"/>
    <property type="match status" value="1"/>
</dbReference>
<proteinExistence type="predicted"/>
<dbReference type="Gene3D" id="3.20.20.450">
    <property type="entry name" value="EAL domain"/>
    <property type="match status" value="1"/>
</dbReference>
<dbReference type="SUPFAM" id="SSF141868">
    <property type="entry name" value="EAL domain-like"/>
    <property type="match status" value="1"/>
</dbReference>
<evidence type="ECO:0000259" key="1">
    <source>
        <dbReference type="PROSITE" id="PS50883"/>
    </source>
</evidence>
<dbReference type="InterPro" id="IPR029787">
    <property type="entry name" value="Nucleotide_cyclase"/>
</dbReference>
<dbReference type="PROSITE" id="PS50883">
    <property type="entry name" value="EAL"/>
    <property type="match status" value="1"/>
</dbReference>
<dbReference type="SUPFAM" id="SSF55785">
    <property type="entry name" value="PYP-like sensor domain (PAS domain)"/>
    <property type="match status" value="1"/>
</dbReference>
<dbReference type="GO" id="GO:0006355">
    <property type="term" value="P:regulation of DNA-templated transcription"/>
    <property type="evidence" value="ECO:0007669"/>
    <property type="project" value="InterPro"/>
</dbReference>
<reference evidence="3 4" key="1">
    <citation type="submission" date="2019-07" db="EMBL/GenBank/DDBJ databases">
        <title>Genomic Encyclopedia of Archaeal and Bacterial Type Strains, Phase II (KMG-II): from individual species to whole genera.</title>
        <authorList>
            <person name="Goeker M."/>
        </authorList>
    </citation>
    <scope>NUCLEOTIDE SEQUENCE [LARGE SCALE GENOMIC DNA]</scope>
    <source>
        <strain evidence="3 4">ATCC BAA-2084</strain>
    </source>
</reference>
<dbReference type="Proteomes" id="UP000320547">
    <property type="component" value="Unassembled WGS sequence"/>
</dbReference>
<dbReference type="Pfam" id="PF00563">
    <property type="entry name" value="EAL"/>
    <property type="match status" value="1"/>
</dbReference>
<dbReference type="SUPFAM" id="SSF55073">
    <property type="entry name" value="Nucleotide cyclase"/>
    <property type="match status" value="1"/>
</dbReference>
<name>A0A562UXB1_9SPHN</name>
<dbReference type="SMART" id="SM00052">
    <property type="entry name" value="EAL"/>
    <property type="match status" value="1"/>
</dbReference>
<evidence type="ECO:0000259" key="2">
    <source>
        <dbReference type="PROSITE" id="PS50887"/>
    </source>
</evidence>
<dbReference type="EMBL" id="VLLK01000001">
    <property type="protein sequence ID" value="TWJ10226.1"/>
    <property type="molecule type" value="Genomic_DNA"/>
</dbReference>
<dbReference type="InterPro" id="IPR000160">
    <property type="entry name" value="GGDEF_dom"/>
</dbReference>
<dbReference type="Pfam" id="PF00990">
    <property type="entry name" value="GGDEF"/>
    <property type="match status" value="1"/>
</dbReference>
<accession>A0A562UXB1</accession>
<sequence length="725" mass="79482">MAKPLSVLKDIFVSRRQAADAARKAQMIDSFESAGLGYFWSTDAQGNIDYLTPSAFSNLGWNRKAVTGTPISNHLLPAEDPDKGNERPLSFLLSARNSITGLTVKLKTDIGDVWWEISGKPQFDASGEFAGYRGSAKDITHSRTEAAANDRRTQVDTLTGLANKTQIKRVLTQNLRVFRNTKQSCAVLMVDLDRFKQVNETLGQAAGNELLKQAAGRLGRIASDKISIARLSADEFLVVMPDVDDRAILGDMAQRVVQILSQPFAIDSNQANVGASVGIAVAPYDGVETDELLNASEMALFAAKGSGNGKYRFYSSDLKKQAKHRGEIESELREAIAKDQLRMFYQPIICARTHALKCVEALIRWDHPERGWISPGEFIPIAEESGVIRKVGAWALRQVCEDAQNWPVEIRAAINVSAVQFEHDDFVQIAKKALIESGIEPSRIELEITESVFVGDYDGIMKIFKGLKGLGVRLSLDDFGTGYSSLSYLRNAPFDKIKIDQSFVRGCTEPGNNNSAIIRAIVSLAEALDMETVAEGIEAKDELELVKRRGATHLQGLIFSGAVSNDELLAKLESGVLTYEPRGPEKYRADRRTEFRRIGLIHDDHRYDVVLRNLSKSGALIEGLLRVPVGTEIVLDLGGGQLAVATVRRSNEYAQGVEFETPLISDGADGLCTRHRVSPYQIEAAGRPLAALPDDPYAAMSSGYQAHARPKAFVQVDTSRRDAAA</sequence>
<dbReference type="PANTHER" id="PTHR44757">
    <property type="entry name" value="DIGUANYLATE CYCLASE DGCP"/>
    <property type="match status" value="1"/>
</dbReference>
<dbReference type="RefSeq" id="WP_245638206.1">
    <property type="nucleotide sequence ID" value="NZ_CP015963.1"/>
</dbReference>
<dbReference type="AlphaFoldDB" id="A0A562UXB1"/>
<dbReference type="CDD" id="cd00130">
    <property type="entry name" value="PAS"/>
    <property type="match status" value="1"/>
</dbReference>
<evidence type="ECO:0000313" key="4">
    <source>
        <dbReference type="Proteomes" id="UP000320547"/>
    </source>
</evidence>
<dbReference type="CDD" id="cd01949">
    <property type="entry name" value="GGDEF"/>
    <property type="match status" value="1"/>
</dbReference>